<protein>
    <submittedName>
        <fullName evidence="2">Uncharacterized protein</fullName>
    </submittedName>
</protein>
<reference evidence="2" key="1">
    <citation type="journal article" date="2020" name="Stud. Mycol.">
        <title>101 Dothideomycetes genomes: a test case for predicting lifestyles and emergence of pathogens.</title>
        <authorList>
            <person name="Haridas S."/>
            <person name="Albert R."/>
            <person name="Binder M."/>
            <person name="Bloem J."/>
            <person name="Labutti K."/>
            <person name="Salamov A."/>
            <person name="Andreopoulos B."/>
            <person name="Baker S."/>
            <person name="Barry K."/>
            <person name="Bills G."/>
            <person name="Bluhm B."/>
            <person name="Cannon C."/>
            <person name="Castanera R."/>
            <person name="Culley D."/>
            <person name="Daum C."/>
            <person name="Ezra D."/>
            <person name="Gonzalez J."/>
            <person name="Henrissat B."/>
            <person name="Kuo A."/>
            <person name="Liang C."/>
            <person name="Lipzen A."/>
            <person name="Lutzoni F."/>
            <person name="Magnuson J."/>
            <person name="Mondo S."/>
            <person name="Nolan M."/>
            <person name="Ohm R."/>
            <person name="Pangilinan J."/>
            <person name="Park H.-J."/>
            <person name="Ramirez L."/>
            <person name="Alfaro M."/>
            <person name="Sun H."/>
            <person name="Tritt A."/>
            <person name="Yoshinaga Y."/>
            <person name="Zwiers L.-H."/>
            <person name="Turgeon B."/>
            <person name="Goodwin S."/>
            <person name="Spatafora J."/>
            <person name="Crous P."/>
            <person name="Grigoriev I."/>
        </authorList>
    </citation>
    <scope>NUCLEOTIDE SEQUENCE</scope>
    <source>
        <strain evidence="2">CBS 121739</strain>
    </source>
</reference>
<proteinExistence type="predicted"/>
<sequence>MRHTQSYVTNTRQPDPRHTSPSNLFSDRSFSSPHPHTIHNLRLNTSPLIFPQPCNTDTQQSCSSSSSPPSSSPLPRRPPLTRPQLAVIPGSMAPAVALSGLSS</sequence>
<dbReference type="EMBL" id="ML996565">
    <property type="protein sequence ID" value="KAF2762521.1"/>
    <property type="molecule type" value="Genomic_DNA"/>
</dbReference>
<evidence type="ECO:0000313" key="3">
    <source>
        <dbReference type="Proteomes" id="UP000799437"/>
    </source>
</evidence>
<feature type="region of interest" description="Disordered" evidence="1">
    <location>
        <begin position="1"/>
        <end position="87"/>
    </location>
</feature>
<gene>
    <name evidence="2" type="ORF">EJ05DRAFT_4513</name>
</gene>
<feature type="compositionally biased region" description="Low complexity" evidence="1">
    <location>
        <begin position="59"/>
        <end position="69"/>
    </location>
</feature>
<accession>A0A6A6WK64</accession>
<evidence type="ECO:0000256" key="1">
    <source>
        <dbReference type="SAM" id="MobiDB-lite"/>
    </source>
</evidence>
<feature type="compositionally biased region" description="Polar residues" evidence="1">
    <location>
        <begin position="1"/>
        <end position="34"/>
    </location>
</feature>
<keyword evidence="3" id="KW-1185">Reference proteome</keyword>
<dbReference type="Proteomes" id="UP000799437">
    <property type="component" value="Unassembled WGS sequence"/>
</dbReference>
<dbReference type="RefSeq" id="XP_033604972.1">
    <property type="nucleotide sequence ID" value="XM_033742385.1"/>
</dbReference>
<name>A0A6A6WK64_9PEZI</name>
<dbReference type="AlphaFoldDB" id="A0A6A6WK64"/>
<evidence type="ECO:0000313" key="2">
    <source>
        <dbReference type="EMBL" id="KAF2762521.1"/>
    </source>
</evidence>
<organism evidence="2 3">
    <name type="scientific">Pseudovirgaria hyperparasitica</name>
    <dbReference type="NCBI Taxonomy" id="470096"/>
    <lineage>
        <taxon>Eukaryota</taxon>
        <taxon>Fungi</taxon>
        <taxon>Dikarya</taxon>
        <taxon>Ascomycota</taxon>
        <taxon>Pezizomycotina</taxon>
        <taxon>Dothideomycetes</taxon>
        <taxon>Dothideomycetes incertae sedis</taxon>
        <taxon>Acrospermales</taxon>
        <taxon>Acrospermaceae</taxon>
        <taxon>Pseudovirgaria</taxon>
    </lineage>
</organism>
<dbReference type="GeneID" id="54483439"/>
<feature type="compositionally biased region" description="Polar residues" evidence="1">
    <location>
        <begin position="42"/>
        <end position="58"/>
    </location>
</feature>
<feature type="compositionally biased region" description="Pro residues" evidence="1">
    <location>
        <begin position="70"/>
        <end position="81"/>
    </location>
</feature>